<accession>A0A0L6U066</accession>
<comment type="subcellular location">
    <subcellularLocation>
        <location evidence="1">Membrane</location>
        <topology evidence="1">Multi-pass membrane protein</topology>
    </subcellularLocation>
</comment>
<comment type="caution">
    <text evidence="7">The sequence shown here is derived from an EMBL/GenBank/DDBJ whole genome shotgun (WGS) entry which is preliminary data.</text>
</comment>
<evidence type="ECO:0000313" key="7">
    <source>
        <dbReference type="EMBL" id="KNZ41742.1"/>
    </source>
</evidence>
<keyword evidence="2 5" id="KW-0812">Transmembrane</keyword>
<evidence type="ECO:0000256" key="4">
    <source>
        <dbReference type="ARBA" id="ARBA00023136"/>
    </source>
</evidence>
<sequence length="198" mass="22668">MRATVELIIHPKRFFEMSKNREISVRTPIIILILIGIVDGLVVANYMNHTTIYEVITSVTPVITGTTILFSMLMGSFWVYALILVQTVLFNLIMKKMGGTGTRKQAFYILGMSSFPALVEGLIFLIFPQAALMFDFENFRFISLVIYNFLNIFNIWGIYLLIVGFAKVYDVSYKKASVLYLQFLIKMIPLFIIYLIAS</sequence>
<proteinExistence type="predicted"/>
<feature type="transmembrane region" description="Helical" evidence="5">
    <location>
        <begin position="68"/>
        <end position="94"/>
    </location>
</feature>
<dbReference type="Pfam" id="PF04893">
    <property type="entry name" value="Yip1"/>
    <property type="match status" value="1"/>
</dbReference>
<feature type="transmembrane region" description="Helical" evidence="5">
    <location>
        <begin position="139"/>
        <end position="166"/>
    </location>
</feature>
<protein>
    <recommendedName>
        <fullName evidence="6">Yip1 domain-containing protein</fullName>
    </recommendedName>
</protein>
<name>A0A0L6U066_9FIRM</name>
<evidence type="ECO:0000256" key="2">
    <source>
        <dbReference type="ARBA" id="ARBA00022692"/>
    </source>
</evidence>
<gene>
    <name evidence="7" type="ORF">AKG39_10310</name>
</gene>
<feature type="domain" description="Yip1" evidence="6">
    <location>
        <begin position="6"/>
        <end position="191"/>
    </location>
</feature>
<feature type="transmembrane region" description="Helical" evidence="5">
    <location>
        <begin position="178"/>
        <end position="197"/>
    </location>
</feature>
<dbReference type="OrthoDB" id="1782173at2"/>
<evidence type="ECO:0000259" key="6">
    <source>
        <dbReference type="Pfam" id="PF04893"/>
    </source>
</evidence>
<reference evidence="8" key="1">
    <citation type="submission" date="2015-07" db="EMBL/GenBank/DDBJ databases">
        <title>Draft genome sequence of Acetobacterium bakii DSM 8293, a potential psychrophilic chemical producer through syngas fermentation.</title>
        <authorList>
            <person name="Song Y."/>
            <person name="Hwang S."/>
            <person name="Cho B.-K."/>
        </authorList>
    </citation>
    <scope>NUCLEOTIDE SEQUENCE [LARGE SCALE GENOMIC DNA]</scope>
    <source>
        <strain evidence="8">DSM 8239</strain>
    </source>
</reference>
<evidence type="ECO:0000256" key="5">
    <source>
        <dbReference type="SAM" id="Phobius"/>
    </source>
</evidence>
<keyword evidence="4 5" id="KW-0472">Membrane</keyword>
<evidence type="ECO:0000256" key="1">
    <source>
        <dbReference type="ARBA" id="ARBA00004141"/>
    </source>
</evidence>
<feature type="transmembrane region" description="Helical" evidence="5">
    <location>
        <begin position="106"/>
        <end position="127"/>
    </location>
</feature>
<dbReference type="Proteomes" id="UP000036873">
    <property type="component" value="Unassembled WGS sequence"/>
</dbReference>
<dbReference type="InterPro" id="IPR006977">
    <property type="entry name" value="Yip1_dom"/>
</dbReference>
<dbReference type="RefSeq" id="WP_050740316.1">
    <property type="nucleotide sequence ID" value="NZ_LGYO01000023.1"/>
</dbReference>
<organism evidence="7 8">
    <name type="scientific">Acetobacterium bakii</name>
    <dbReference type="NCBI Taxonomy" id="52689"/>
    <lineage>
        <taxon>Bacteria</taxon>
        <taxon>Bacillati</taxon>
        <taxon>Bacillota</taxon>
        <taxon>Clostridia</taxon>
        <taxon>Eubacteriales</taxon>
        <taxon>Eubacteriaceae</taxon>
        <taxon>Acetobacterium</taxon>
    </lineage>
</organism>
<dbReference type="EMBL" id="LGYO01000023">
    <property type="protein sequence ID" value="KNZ41742.1"/>
    <property type="molecule type" value="Genomic_DNA"/>
</dbReference>
<evidence type="ECO:0000313" key="8">
    <source>
        <dbReference type="Proteomes" id="UP000036873"/>
    </source>
</evidence>
<evidence type="ECO:0000256" key="3">
    <source>
        <dbReference type="ARBA" id="ARBA00022989"/>
    </source>
</evidence>
<dbReference type="GO" id="GO:0016020">
    <property type="term" value="C:membrane"/>
    <property type="evidence" value="ECO:0007669"/>
    <property type="project" value="UniProtKB-SubCell"/>
</dbReference>
<keyword evidence="8" id="KW-1185">Reference proteome</keyword>
<feature type="transmembrane region" description="Helical" evidence="5">
    <location>
        <begin position="29"/>
        <end position="48"/>
    </location>
</feature>
<keyword evidence="3 5" id="KW-1133">Transmembrane helix</keyword>
<dbReference type="AlphaFoldDB" id="A0A0L6U066"/>